<dbReference type="Proteomes" id="UP000028582">
    <property type="component" value="Unassembled WGS sequence"/>
</dbReference>
<feature type="chain" id="PRO_5001754481" description="Cutinase" evidence="3">
    <location>
        <begin position="25"/>
        <end position="215"/>
    </location>
</feature>
<dbReference type="InterPro" id="IPR000675">
    <property type="entry name" value="Cutinase/axe"/>
</dbReference>
<dbReference type="PANTHER" id="PTHR33630:SF9">
    <property type="entry name" value="CUTINASE 4"/>
    <property type="match status" value="1"/>
</dbReference>
<dbReference type="AlphaFoldDB" id="A0A081ANT8"/>
<dbReference type="OrthoDB" id="3225429at2759"/>
<protein>
    <recommendedName>
        <fullName evidence="6">Cutinase</fullName>
    </recommendedName>
</protein>
<dbReference type="Gene3D" id="3.40.50.1820">
    <property type="entry name" value="alpha/beta hydrolase"/>
    <property type="match status" value="1"/>
</dbReference>
<name>A0A081ANT8_PHYNI</name>
<evidence type="ECO:0000313" key="4">
    <source>
        <dbReference type="EMBL" id="ETO80549.1"/>
    </source>
</evidence>
<evidence type="ECO:0000256" key="1">
    <source>
        <dbReference type="ARBA" id="ARBA00022801"/>
    </source>
</evidence>
<dbReference type="SMART" id="SM01110">
    <property type="entry name" value="Cutinase"/>
    <property type="match status" value="1"/>
</dbReference>
<keyword evidence="1" id="KW-0378">Hydrolase</keyword>
<accession>A0A081ANT8</accession>
<evidence type="ECO:0000256" key="2">
    <source>
        <dbReference type="ARBA" id="ARBA00023157"/>
    </source>
</evidence>
<keyword evidence="2" id="KW-1015">Disulfide bond</keyword>
<sequence length="215" mass="22130">MKFSSVCAMILGLLFTDLSNVANAQCSDVHVVFARGSGEKPGFGILGQSLVSGIAASLPGKRVSAYAVNYRASYDQTSAGPGATDMTNHVVSVAQACPNTVFVLGGYSQGASVTDISIGIKTRLGSGKTIPESLAPRIKAIVTFGNPLKLYGQTIKNSSPTYGSKAIEFCNLGDPVCAAGFNMMAHLMYGSDGSVTNAARQAAALIKGNARALRG</sequence>
<dbReference type="SUPFAM" id="SSF53474">
    <property type="entry name" value="alpha/beta-Hydrolases"/>
    <property type="match status" value="1"/>
</dbReference>
<dbReference type="EMBL" id="ANJA01000981">
    <property type="protein sequence ID" value="ETO80549.1"/>
    <property type="molecule type" value="Genomic_DNA"/>
</dbReference>
<dbReference type="Pfam" id="PF01083">
    <property type="entry name" value="Cutinase"/>
    <property type="match status" value="1"/>
</dbReference>
<organism evidence="4 5">
    <name type="scientific">Phytophthora nicotianae P1976</name>
    <dbReference type="NCBI Taxonomy" id="1317066"/>
    <lineage>
        <taxon>Eukaryota</taxon>
        <taxon>Sar</taxon>
        <taxon>Stramenopiles</taxon>
        <taxon>Oomycota</taxon>
        <taxon>Peronosporomycetes</taxon>
        <taxon>Peronosporales</taxon>
        <taxon>Peronosporaceae</taxon>
        <taxon>Phytophthora</taxon>
    </lineage>
</organism>
<keyword evidence="3" id="KW-0732">Signal</keyword>
<reference evidence="4 5" key="1">
    <citation type="submission" date="2013-11" db="EMBL/GenBank/DDBJ databases">
        <title>The Genome Sequence of Phytophthora parasitica P1976.</title>
        <authorList>
            <consortium name="The Broad Institute Genomics Platform"/>
            <person name="Russ C."/>
            <person name="Tyler B."/>
            <person name="Panabieres F."/>
            <person name="Shan W."/>
            <person name="Tripathy S."/>
            <person name="Grunwald N."/>
            <person name="Machado M."/>
            <person name="Johnson C.S."/>
            <person name="Walker B."/>
            <person name="Young S."/>
            <person name="Zeng Q."/>
            <person name="Gargeya S."/>
            <person name="Fitzgerald M."/>
            <person name="Haas B."/>
            <person name="Abouelleil A."/>
            <person name="Allen A.W."/>
            <person name="Alvarado L."/>
            <person name="Arachchi H.M."/>
            <person name="Berlin A.M."/>
            <person name="Chapman S.B."/>
            <person name="Gainer-Dewar J."/>
            <person name="Goldberg J."/>
            <person name="Griggs A."/>
            <person name="Gujja S."/>
            <person name="Hansen M."/>
            <person name="Howarth C."/>
            <person name="Imamovic A."/>
            <person name="Ireland A."/>
            <person name="Larimer J."/>
            <person name="McCowan C."/>
            <person name="Murphy C."/>
            <person name="Pearson M."/>
            <person name="Poon T.W."/>
            <person name="Priest M."/>
            <person name="Roberts A."/>
            <person name="Saif S."/>
            <person name="Shea T."/>
            <person name="Sisk P."/>
            <person name="Sykes S."/>
            <person name="Wortman J."/>
            <person name="Nusbaum C."/>
            <person name="Birren B."/>
        </authorList>
    </citation>
    <scope>NUCLEOTIDE SEQUENCE [LARGE SCALE GENOMIC DNA]</scope>
    <source>
        <strain evidence="4 5">P1976</strain>
    </source>
</reference>
<dbReference type="PANTHER" id="PTHR33630">
    <property type="entry name" value="CUTINASE RV1984C-RELATED-RELATED"/>
    <property type="match status" value="1"/>
</dbReference>
<evidence type="ECO:0008006" key="6">
    <source>
        <dbReference type="Google" id="ProtNLM"/>
    </source>
</evidence>
<dbReference type="InterPro" id="IPR029058">
    <property type="entry name" value="AB_hydrolase_fold"/>
</dbReference>
<evidence type="ECO:0000313" key="5">
    <source>
        <dbReference type="Proteomes" id="UP000028582"/>
    </source>
</evidence>
<gene>
    <name evidence="4" type="ORF">F444_04948</name>
</gene>
<dbReference type="GO" id="GO:0016787">
    <property type="term" value="F:hydrolase activity"/>
    <property type="evidence" value="ECO:0007669"/>
    <property type="project" value="UniProtKB-KW"/>
</dbReference>
<proteinExistence type="predicted"/>
<evidence type="ECO:0000256" key="3">
    <source>
        <dbReference type="SAM" id="SignalP"/>
    </source>
</evidence>
<feature type="signal peptide" evidence="3">
    <location>
        <begin position="1"/>
        <end position="24"/>
    </location>
</feature>
<comment type="caution">
    <text evidence="4">The sequence shown here is derived from an EMBL/GenBank/DDBJ whole genome shotgun (WGS) entry which is preliminary data.</text>
</comment>